<accession>C7RPU8</accession>
<gene>
    <name evidence="3" type="ordered locus">CAP2UW1_1005</name>
</gene>
<evidence type="ECO:0000256" key="2">
    <source>
        <dbReference type="ARBA" id="ARBA00022649"/>
    </source>
</evidence>
<dbReference type="eggNOG" id="COG3668">
    <property type="taxonomic scope" value="Bacteria"/>
</dbReference>
<reference evidence="3" key="1">
    <citation type="submission" date="2009-08" db="EMBL/GenBank/DDBJ databases">
        <authorList>
            <consortium name="US DOE Joint Genome Institute"/>
            <person name="Lucas S."/>
            <person name="Copeland A."/>
            <person name="Lapidus A."/>
            <person name="Glavina del Rio T."/>
            <person name="Dalin E."/>
            <person name="Tice H."/>
            <person name="Bruce D."/>
            <person name="Barry K."/>
            <person name="Pitluck S."/>
            <person name="Lowry S."/>
            <person name="Larimer F."/>
            <person name="Land M."/>
            <person name="Hauser L."/>
            <person name="Kyrpides N."/>
            <person name="Ivanova N."/>
            <person name="McMahon K.D."/>
            <person name="Hugenholtz P."/>
        </authorList>
    </citation>
    <scope>NUCLEOTIDE SEQUENCE</scope>
    <source>
        <strain evidence="3">UW-1</strain>
    </source>
</reference>
<name>C7RPU8_ACCRE</name>
<evidence type="ECO:0000313" key="3">
    <source>
        <dbReference type="EMBL" id="ACV34341.1"/>
    </source>
</evidence>
<dbReference type="AlphaFoldDB" id="C7RPU8"/>
<organism evidence="3">
    <name type="scientific">Accumulibacter regalis</name>
    <dbReference type="NCBI Taxonomy" id="522306"/>
    <lineage>
        <taxon>Bacteria</taxon>
        <taxon>Pseudomonadati</taxon>
        <taxon>Pseudomonadota</taxon>
        <taxon>Betaproteobacteria</taxon>
        <taxon>Candidatus Accumulibacter</taxon>
    </lineage>
</organism>
<keyword evidence="2" id="KW-1277">Toxin-antitoxin system</keyword>
<dbReference type="InterPro" id="IPR035093">
    <property type="entry name" value="RelE/ParE_toxin_dom_sf"/>
</dbReference>
<dbReference type="Gene3D" id="3.30.2310.20">
    <property type="entry name" value="RelE-like"/>
    <property type="match status" value="1"/>
</dbReference>
<dbReference type="EMBL" id="CP001715">
    <property type="protein sequence ID" value="ACV34341.1"/>
    <property type="molecule type" value="Genomic_DNA"/>
</dbReference>
<protein>
    <submittedName>
        <fullName evidence="3">Addiction module toxin, RelE/StbE family</fullName>
    </submittedName>
</protein>
<dbReference type="InterPro" id="IPR007712">
    <property type="entry name" value="RelE/ParE_toxin"/>
</dbReference>
<dbReference type="NCBIfam" id="TIGR02385">
    <property type="entry name" value="RelE_StbE"/>
    <property type="match status" value="1"/>
</dbReference>
<comment type="similarity">
    <text evidence="1">Belongs to the RelE toxin family.</text>
</comment>
<dbReference type="STRING" id="522306.CAP2UW1_1005"/>
<dbReference type="InterPro" id="IPR051803">
    <property type="entry name" value="TA_system_RelE-like_toxin"/>
</dbReference>
<dbReference type="PANTHER" id="PTHR33755">
    <property type="entry name" value="TOXIN PARE1-RELATED"/>
    <property type="match status" value="1"/>
</dbReference>
<sequence>MRVRYTPQAKSDLAEIFSFIARDNPAAARRVVADIRRDIMLVSDNPGIGRPGRIAGTRELVISQLPYIAAYRQQSAGIDVLAVLHTARDWPQSL</sequence>
<dbReference type="PANTHER" id="PTHR33755:SF6">
    <property type="entry name" value="PLASMID STABILIZATION SYSTEM PROTEIN"/>
    <property type="match status" value="1"/>
</dbReference>
<proteinExistence type="inferred from homology"/>
<dbReference type="HOGENOM" id="CLU_147162_11_2_4"/>
<dbReference type="OrthoDB" id="9798046at2"/>
<dbReference type="KEGG" id="app:CAP2UW1_1005"/>
<reference evidence="3" key="2">
    <citation type="submission" date="2009-09" db="EMBL/GenBank/DDBJ databases">
        <title>Complete sequence of chromosome of Candidatus Accumulibacter phosphatis clade IIA str. UW-1.</title>
        <authorList>
            <consortium name="US DOE Joint Genome Institute"/>
            <person name="Martin H.G."/>
            <person name="Ivanova N."/>
            <person name="Kunin V."/>
            <person name="Warnecke F."/>
            <person name="Barry K."/>
            <person name="He S."/>
            <person name="Salamov A."/>
            <person name="Szeto E."/>
            <person name="Dalin E."/>
            <person name="Pangilinan J.L."/>
            <person name="Lapidus A."/>
            <person name="Lowry S."/>
            <person name="Kyrpides N.C."/>
            <person name="McMahon K.D."/>
            <person name="Hugenholtz P."/>
        </authorList>
    </citation>
    <scope>NUCLEOTIDE SEQUENCE [LARGE SCALE GENOMIC DNA]</scope>
    <source>
        <strain evidence="3">UW-1</strain>
    </source>
</reference>
<dbReference type="Pfam" id="PF05016">
    <property type="entry name" value="ParE_toxin"/>
    <property type="match status" value="1"/>
</dbReference>
<evidence type="ECO:0000256" key="1">
    <source>
        <dbReference type="ARBA" id="ARBA00006226"/>
    </source>
</evidence>